<dbReference type="RefSeq" id="WP_114582915.1">
    <property type="nucleotide sequence ID" value="NZ_QPMH01000015.1"/>
</dbReference>
<dbReference type="AlphaFoldDB" id="A0A369TDT7"/>
<protein>
    <submittedName>
        <fullName evidence="2">Amidase</fullName>
    </submittedName>
</protein>
<reference evidence="2 3" key="1">
    <citation type="submission" date="2018-07" db="EMBL/GenBank/DDBJ databases">
        <title>Venubactetium sediminum gen. nov., sp. nov., isolated from a marine solar saltern.</title>
        <authorList>
            <person name="Wang S."/>
        </authorList>
    </citation>
    <scope>NUCLEOTIDE SEQUENCE [LARGE SCALE GENOMIC DNA]</scope>
    <source>
        <strain evidence="2 3">WD2A32</strain>
    </source>
</reference>
<evidence type="ECO:0000313" key="3">
    <source>
        <dbReference type="Proteomes" id="UP000253941"/>
    </source>
</evidence>
<dbReference type="Gene3D" id="3.90.1300.10">
    <property type="entry name" value="Amidase signature (AS) domain"/>
    <property type="match status" value="1"/>
</dbReference>
<dbReference type="Proteomes" id="UP000253941">
    <property type="component" value="Unassembled WGS sequence"/>
</dbReference>
<evidence type="ECO:0000313" key="2">
    <source>
        <dbReference type="EMBL" id="RDD61086.1"/>
    </source>
</evidence>
<proteinExistence type="predicted"/>
<dbReference type="InterPro" id="IPR036928">
    <property type="entry name" value="AS_sf"/>
</dbReference>
<accession>A0A369TDT7</accession>
<organism evidence="2 3">
    <name type="scientific">Ferruginivarius sediminum</name>
    <dbReference type="NCBI Taxonomy" id="2661937"/>
    <lineage>
        <taxon>Bacteria</taxon>
        <taxon>Pseudomonadati</taxon>
        <taxon>Pseudomonadota</taxon>
        <taxon>Alphaproteobacteria</taxon>
        <taxon>Rhodospirillales</taxon>
        <taxon>Rhodospirillaceae</taxon>
        <taxon>Ferruginivarius</taxon>
    </lineage>
</organism>
<sequence length="451" mass="47267">MHEANDSIAALGRAYRNGHRAPVEVVRGCFERIAAVEPALNAWITRDAEAALATAEQLGRELEAGCDRGPLHGVPVAIKDLMDVRGQPTTFGSSISPEALAGRDATLVGRLRAAGAVLMGKTNCLEYGYGIAHPAVGQTFNPWNTSQTAGGSSGGSAAAVAAGQVWGATGTDSGGSIRIPAAYCGVVGLKPTYGLVPLGGVQPLSWSLDHAGPIARTCADAACLLSLMATRDVRPIPRDLEGLRLAVIREHAEDTDLQEDVGHAFEEALSVLSSRGAVIRRVSVPDLAHADDALTHVMAPEASVVHAERLAARAEDFAEQTRVQLETGFALPATAHVRAQRYRRHIGRQLRELLEEADALVSPTVPWTAPTENPPLDDPVGAAEMRYIAPYNLTGLPALTLPCGLGENGMPVGFQLAAPPDFDGELLAIGAALETIFPPLRPTACEGSAAR</sequence>
<evidence type="ECO:0000259" key="1">
    <source>
        <dbReference type="Pfam" id="PF01425"/>
    </source>
</evidence>
<dbReference type="InterPro" id="IPR020556">
    <property type="entry name" value="Amidase_CS"/>
</dbReference>
<dbReference type="Pfam" id="PF01425">
    <property type="entry name" value="Amidase"/>
    <property type="match status" value="1"/>
</dbReference>
<dbReference type="SUPFAM" id="SSF75304">
    <property type="entry name" value="Amidase signature (AS) enzymes"/>
    <property type="match status" value="1"/>
</dbReference>
<dbReference type="PANTHER" id="PTHR11895:SF176">
    <property type="entry name" value="AMIDASE AMID-RELATED"/>
    <property type="match status" value="1"/>
</dbReference>
<comment type="caution">
    <text evidence="2">The sequence shown here is derived from an EMBL/GenBank/DDBJ whole genome shotgun (WGS) entry which is preliminary data.</text>
</comment>
<dbReference type="InterPro" id="IPR023631">
    <property type="entry name" value="Amidase_dom"/>
</dbReference>
<dbReference type="PANTHER" id="PTHR11895">
    <property type="entry name" value="TRANSAMIDASE"/>
    <property type="match status" value="1"/>
</dbReference>
<feature type="domain" description="Amidase" evidence="1">
    <location>
        <begin position="24"/>
        <end position="427"/>
    </location>
</feature>
<gene>
    <name evidence="2" type="ORF">DRB17_14390</name>
</gene>
<keyword evidence="3" id="KW-1185">Reference proteome</keyword>
<dbReference type="EMBL" id="QPMH01000015">
    <property type="protein sequence ID" value="RDD61086.1"/>
    <property type="molecule type" value="Genomic_DNA"/>
</dbReference>
<name>A0A369TDT7_9PROT</name>
<dbReference type="InterPro" id="IPR000120">
    <property type="entry name" value="Amidase"/>
</dbReference>
<dbReference type="PROSITE" id="PS00571">
    <property type="entry name" value="AMIDASES"/>
    <property type="match status" value="1"/>
</dbReference>
<dbReference type="GO" id="GO:0003824">
    <property type="term" value="F:catalytic activity"/>
    <property type="evidence" value="ECO:0007669"/>
    <property type="project" value="InterPro"/>
</dbReference>